<dbReference type="Proteomes" id="UP000186922">
    <property type="component" value="Unassembled WGS sequence"/>
</dbReference>
<dbReference type="PANTHER" id="PTHR13234:SF8">
    <property type="entry name" value="GAMMA-INTERFERON-INDUCIBLE LYSOSOMAL THIOL REDUCTASE"/>
    <property type="match status" value="1"/>
</dbReference>
<dbReference type="STRING" id="947166.A0A1D1UY61"/>
<evidence type="ECO:0000256" key="5">
    <source>
        <dbReference type="ARBA" id="ARBA00023180"/>
    </source>
</evidence>
<dbReference type="AlphaFoldDB" id="A0A1D1UY61"/>
<proteinExistence type="inferred from homology"/>
<evidence type="ECO:0000313" key="7">
    <source>
        <dbReference type="EMBL" id="GAU93315.1"/>
    </source>
</evidence>
<name>A0A1D1UY61_RAMVA</name>
<dbReference type="EMBL" id="BDGG01000002">
    <property type="protein sequence ID" value="GAU93315.1"/>
    <property type="molecule type" value="Genomic_DNA"/>
</dbReference>
<evidence type="ECO:0000256" key="4">
    <source>
        <dbReference type="ARBA" id="ARBA00022729"/>
    </source>
</evidence>
<dbReference type="GO" id="GO:0016671">
    <property type="term" value="F:oxidoreductase activity, acting on a sulfur group of donors, disulfide as acceptor"/>
    <property type="evidence" value="ECO:0007669"/>
    <property type="project" value="InterPro"/>
</dbReference>
<keyword evidence="4 6" id="KW-0732">Signal</keyword>
<evidence type="ECO:0000313" key="8">
    <source>
        <dbReference type="Proteomes" id="UP000186922"/>
    </source>
</evidence>
<dbReference type="PANTHER" id="PTHR13234">
    <property type="entry name" value="GAMMA-INTERFERON INDUCIBLE LYSOSOMAL THIOL REDUCTASE GILT"/>
    <property type="match status" value="1"/>
</dbReference>
<comment type="caution">
    <text evidence="7">The sequence shown here is derived from an EMBL/GenBank/DDBJ whole genome shotgun (WGS) entry which is preliminary data.</text>
</comment>
<dbReference type="Pfam" id="PF03227">
    <property type="entry name" value="GILT"/>
    <property type="match status" value="1"/>
</dbReference>
<evidence type="ECO:0000256" key="3">
    <source>
        <dbReference type="ARBA" id="ARBA00022525"/>
    </source>
</evidence>
<gene>
    <name evidence="7" type="primary">RvY_05276-1</name>
    <name evidence="7" type="synonym">RvY_05276.1</name>
    <name evidence="7" type="ORF">RvY_05276</name>
</gene>
<dbReference type="GO" id="GO:0005576">
    <property type="term" value="C:extracellular region"/>
    <property type="evidence" value="ECO:0007669"/>
    <property type="project" value="UniProtKB-SubCell"/>
</dbReference>
<comment type="subcellular location">
    <subcellularLocation>
        <location evidence="1">Secreted</location>
    </subcellularLocation>
</comment>
<keyword evidence="3" id="KW-0964">Secreted</keyword>
<keyword evidence="8" id="KW-1185">Reference proteome</keyword>
<evidence type="ECO:0000256" key="6">
    <source>
        <dbReference type="SAM" id="SignalP"/>
    </source>
</evidence>
<keyword evidence="5" id="KW-0325">Glycoprotein</keyword>
<feature type="signal peptide" evidence="6">
    <location>
        <begin position="1"/>
        <end position="16"/>
    </location>
</feature>
<reference evidence="7 8" key="1">
    <citation type="journal article" date="2016" name="Nat. Commun.">
        <title>Extremotolerant tardigrade genome and improved radiotolerance of human cultured cells by tardigrade-unique protein.</title>
        <authorList>
            <person name="Hashimoto T."/>
            <person name="Horikawa D.D."/>
            <person name="Saito Y."/>
            <person name="Kuwahara H."/>
            <person name="Kozuka-Hata H."/>
            <person name="Shin-I T."/>
            <person name="Minakuchi Y."/>
            <person name="Ohishi K."/>
            <person name="Motoyama A."/>
            <person name="Aizu T."/>
            <person name="Enomoto A."/>
            <person name="Kondo K."/>
            <person name="Tanaka S."/>
            <person name="Hara Y."/>
            <person name="Koshikawa S."/>
            <person name="Sagara H."/>
            <person name="Miura T."/>
            <person name="Yokobori S."/>
            <person name="Miyagawa K."/>
            <person name="Suzuki Y."/>
            <person name="Kubo T."/>
            <person name="Oyama M."/>
            <person name="Kohara Y."/>
            <person name="Fujiyama A."/>
            <person name="Arakawa K."/>
            <person name="Katayama T."/>
            <person name="Toyoda A."/>
            <person name="Kunieda T."/>
        </authorList>
    </citation>
    <scope>NUCLEOTIDE SEQUENCE [LARGE SCALE GENOMIC DNA]</scope>
    <source>
        <strain evidence="7 8">YOKOZUNA-1</strain>
    </source>
</reference>
<organism evidence="7 8">
    <name type="scientific">Ramazzottius varieornatus</name>
    <name type="common">Water bear</name>
    <name type="synonym">Tardigrade</name>
    <dbReference type="NCBI Taxonomy" id="947166"/>
    <lineage>
        <taxon>Eukaryota</taxon>
        <taxon>Metazoa</taxon>
        <taxon>Ecdysozoa</taxon>
        <taxon>Tardigrada</taxon>
        <taxon>Eutardigrada</taxon>
        <taxon>Parachela</taxon>
        <taxon>Hypsibioidea</taxon>
        <taxon>Ramazzottiidae</taxon>
        <taxon>Ramazzottius</taxon>
    </lineage>
</organism>
<dbReference type="InterPro" id="IPR004911">
    <property type="entry name" value="Interferon-induced_GILT"/>
</dbReference>
<feature type="chain" id="PRO_5008897777" description="Saposin A-type domain-containing protein" evidence="6">
    <location>
        <begin position="17"/>
        <end position="241"/>
    </location>
</feature>
<dbReference type="OrthoDB" id="958254at2759"/>
<protein>
    <recommendedName>
        <fullName evidence="9">Saposin A-type domain-containing protein</fullName>
    </recommendedName>
</protein>
<evidence type="ECO:0000256" key="2">
    <source>
        <dbReference type="ARBA" id="ARBA00005679"/>
    </source>
</evidence>
<evidence type="ECO:0000256" key="1">
    <source>
        <dbReference type="ARBA" id="ARBA00004613"/>
    </source>
</evidence>
<accession>A0A1D1UY61</accession>
<sequence length="241" mass="26963">MTMWLFGTLVIIGALATQEVSPVLLPHVKKHEISSVNADVVHVELYYESLCPDCKNFIKEQLFPTAQKVGKIMNLTLIPFGNAKEEWDDETSKWVFTCQHGPKECDLNLIEACAIQEISTSLTVDNLADVRNISKVQLKFIHCIENSEDPTKAPQKCAKKLDIEWSDIMDCANGERGNQIMHNYALLTEALNPPHDSVPWIVLNGNHTDEIQSAAESDLLKLICDTYKGPNPKGCSSRSLR</sequence>
<comment type="similarity">
    <text evidence="2">Belongs to the GILT family.</text>
</comment>
<evidence type="ECO:0008006" key="9">
    <source>
        <dbReference type="Google" id="ProtNLM"/>
    </source>
</evidence>